<evidence type="ECO:0000313" key="6">
    <source>
        <dbReference type="EMBL" id="MDG3492975.1"/>
    </source>
</evidence>
<dbReference type="EMBL" id="VBTY01000001">
    <property type="protein sequence ID" value="MDG3492975.1"/>
    <property type="molecule type" value="Genomic_DNA"/>
</dbReference>
<reference evidence="6" key="1">
    <citation type="submission" date="2019-05" db="EMBL/GenBank/DDBJ databases">
        <title>Whole genome sequencing of Pseudanabaena catenata USMAC16.</title>
        <authorList>
            <person name="Khan Z."/>
            <person name="Omar W.M."/>
            <person name="Convey P."/>
            <person name="Merican F."/>
            <person name="Najimudin N."/>
        </authorList>
    </citation>
    <scope>NUCLEOTIDE SEQUENCE</scope>
    <source>
        <strain evidence="6">USMAC16</strain>
    </source>
</reference>
<evidence type="ECO:0000256" key="5">
    <source>
        <dbReference type="SAM" id="Phobius"/>
    </source>
</evidence>
<keyword evidence="7" id="KW-1185">Reference proteome</keyword>
<dbReference type="AlphaFoldDB" id="A0A9X4RGG9"/>
<evidence type="ECO:0000256" key="3">
    <source>
        <dbReference type="ARBA" id="ARBA00022989"/>
    </source>
</evidence>
<sequence length="193" mass="21151">MKNNLSNPMRITHSPHRSNFLNQIQNPQLAALTAAIVGIIITFTCSKGMYLTALLALIGLLLAFPKVLLMLYGKFEQLIRHYKYSPVLLLGIVIGFLIGLLLLFTVEPAQAQFFNKTQTWMTGAIPGINTGLVALIFNVLRALFVIYLGIGLVKVIQSARNDDDWQQMARTPLILVVTVTMGDILAGIITGAA</sequence>
<gene>
    <name evidence="6" type="ORF">FEV09_00215</name>
</gene>
<evidence type="ECO:0000256" key="2">
    <source>
        <dbReference type="ARBA" id="ARBA00022692"/>
    </source>
</evidence>
<organism evidence="6 7">
    <name type="scientific">Pseudanabaena catenata USMAC16</name>
    <dbReference type="NCBI Taxonomy" id="1855837"/>
    <lineage>
        <taxon>Bacteria</taxon>
        <taxon>Bacillati</taxon>
        <taxon>Cyanobacteriota</taxon>
        <taxon>Cyanophyceae</taxon>
        <taxon>Pseudanabaenales</taxon>
        <taxon>Pseudanabaenaceae</taxon>
        <taxon>Pseudanabaena</taxon>
    </lineage>
</organism>
<proteinExistence type="predicted"/>
<name>A0A9X4RGG9_9CYAN</name>
<dbReference type="SUPFAM" id="SSF81345">
    <property type="entry name" value="ABC transporter involved in vitamin B12 uptake, BtuC"/>
    <property type="match status" value="1"/>
</dbReference>
<dbReference type="RefSeq" id="WP_009625001.1">
    <property type="nucleotide sequence ID" value="NZ_VBTY01000001.1"/>
</dbReference>
<feature type="transmembrane region" description="Helical" evidence="5">
    <location>
        <begin position="84"/>
        <end position="104"/>
    </location>
</feature>
<feature type="transmembrane region" description="Helical" evidence="5">
    <location>
        <begin position="173"/>
        <end position="192"/>
    </location>
</feature>
<keyword evidence="2 5" id="KW-0812">Transmembrane</keyword>
<feature type="transmembrane region" description="Helical" evidence="5">
    <location>
        <begin position="50"/>
        <end position="72"/>
    </location>
</feature>
<evidence type="ECO:0000256" key="4">
    <source>
        <dbReference type="ARBA" id="ARBA00023136"/>
    </source>
</evidence>
<feature type="transmembrane region" description="Helical" evidence="5">
    <location>
        <begin position="124"/>
        <end position="153"/>
    </location>
</feature>
<protein>
    <submittedName>
        <fullName evidence="6">Uncharacterized protein</fullName>
    </submittedName>
</protein>
<evidence type="ECO:0000256" key="1">
    <source>
        <dbReference type="ARBA" id="ARBA00004141"/>
    </source>
</evidence>
<dbReference type="InterPro" id="IPR037294">
    <property type="entry name" value="ABC_BtuC-like"/>
</dbReference>
<dbReference type="GO" id="GO:0016020">
    <property type="term" value="C:membrane"/>
    <property type="evidence" value="ECO:0007669"/>
    <property type="project" value="UniProtKB-SubCell"/>
</dbReference>
<comment type="subcellular location">
    <subcellularLocation>
        <location evidence="1">Membrane</location>
        <topology evidence="1">Multi-pass membrane protein</topology>
    </subcellularLocation>
</comment>
<comment type="caution">
    <text evidence="6">The sequence shown here is derived from an EMBL/GenBank/DDBJ whole genome shotgun (WGS) entry which is preliminary data.</text>
</comment>
<accession>A0A9X4RGG9</accession>
<evidence type="ECO:0000313" key="7">
    <source>
        <dbReference type="Proteomes" id="UP001152872"/>
    </source>
</evidence>
<keyword evidence="3 5" id="KW-1133">Transmembrane helix</keyword>
<keyword evidence="4 5" id="KW-0472">Membrane</keyword>
<dbReference type="Proteomes" id="UP001152872">
    <property type="component" value="Unassembled WGS sequence"/>
</dbReference>
<feature type="transmembrane region" description="Helical" evidence="5">
    <location>
        <begin position="27"/>
        <end position="44"/>
    </location>
</feature>